<dbReference type="GO" id="GO:0016020">
    <property type="term" value="C:membrane"/>
    <property type="evidence" value="ECO:0007669"/>
    <property type="project" value="InterPro"/>
</dbReference>
<evidence type="ECO:0000256" key="2">
    <source>
        <dbReference type="ARBA" id="ARBA00012438"/>
    </source>
</evidence>
<evidence type="ECO:0000256" key="5">
    <source>
        <dbReference type="ARBA" id="ARBA00022741"/>
    </source>
</evidence>
<evidence type="ECO:0000256" key="1">
    <source>
        <dbReference type="ARBA" id="ARBA00000085"/>
    </source>
</evidence>
<evidence type="ECO:0000256" key="7">
    <source>
        <dbReference type="ARBA" id="ARBA00022840"/>
    </source>
</evidence>
<evidence type="ECO:0000313" key="11">
    <source>
        <dbReference type="EMBL" id="OLR92644.1"/>
    </source>
</evidence>
<evidence type="ECO:0000256" key="8">
    <source>
        <dbReference type="ARBA" id="ARBA00023012"/>
    </source>
</evidence>
<evidence type="ECO:0000256" key="4">
    <source>
        <dbReference type="ARBA" id="ARBA00022679"/>
    </source>
</evidence>
<comment type="caution">
    <text evidence="11">The sequence shown here is derived from an EMBL/GenBank/DDBJ whole genome shotgun (WGS) entry which is preliminary data.</text>
</comment>
<dbReference type="SUPFAM" id="SSF55874">
    <property type="entry name" value="ATPase domain of HSP90 chaperone/DNA topoisomerase II/histidine kinase"/>
    <property type="match status" value="1"/>
</dbReference>
<protein>
    <recommendedName>
        <fullName evidence="2">histidine kinase</fullName>
        <ecNumber evidence="2">2.7.13.3</ecNumber>
    </recommendedName>
</protein>
<dbReference type="PANTHER" id="PTHR24421">
    <property type="entry name" value="NITRATE/NITRITE SENSOR PROTEIN NARX-RELATED"/>
    <property type="match status" value="1"/>
</dbReference>
<dbReference type="CDD" id="cd16917">
    <property type="entry name" value="HATPase_UhpB-NarQ-NarX-like"/>
    <property type="match status" value="1"/>
</dbReference>
<accession>A0A1Q9LKX6</accession>
<dbReference type="PANTHER" id="PTHR24421:SF10">
    <property type="entry name" value="NITRATE_NITRITE SENSOR PROTEIN NARQ"/>
    <property type="match status" value="1"/>
</dbReference>
<feature type="transmembrane region" description="Helical" evidence="9">
    <location>
        <begin position="38"/>
        <end position="57"/>
    </location>
</feature>
<dbReference type="InterPro" id="IPR011712">
    <property type="entry name" value="Sig_transdc_His_kin_sub3_dim/P"/>
</dbReference>
<feature type="transmembrane region" description="Helical" evidence="9">
    <location>
        <begin position="13"/>
        <end position="31"/>
    </location>
</feature>
<evidence type="ECO:0000256" key="9">
    <source>
        <dbReference type="SAM" id="Phobius"/>
    </source>
</evidence>
<dbReference type="AlphaFoldDB" id="A0A1Q9LKX6"/>
<dbReference type="Pfam" id="PF07730">
    <property type="entry name" value="HisKA_3"/>
    <property type="match status" value="1"/>
</dbReference>
<sequence>MWDTAAGLRGQELVVAVLCAVADVVILLVLCPRATSSAAGYLVVLLILAADLALATPARFCGPVAAGHAALQVVGPVLLTGVGGYPGANETGLLVAGYRAGAWLGLREAGVVLGVLLVCALLGRALFPPSPLAGDWRLVTAHTLTTVLLPWLVGRTTTARRGLLAELERREADRQQEAQDAVRRAVAEERTAIARDLHDVISHHVSAIGVHAGAARLSLAGAPDRVGPSLSAVETASRSAMVDLRRLLDLLHHGDGAARQPGLDDLDELVRGTRAAGLPTTLTTAGPDVALPPSVDVALYRIAQEALTNALRHGGGRGAAVALARTPADVVLTVDNDLPAAPGATRGPTRRGLSGIRRRAALFGAEVTCGPDGGRWVVRVRVPLEAR</sequence>
<keyword evidence="9" id="KW-0812">Transmembrane</keyword>
<keyword evidence="12" id="KW-1185">Reference proteome</keyword>
<dbReference type="OrthoDB" id="227596at2"/>
<dbReference type="GO" id="GO:0005524">
    <property type="term" value="F:ATP binding"/>
    <property type="evidence" value="ECO:0007669"/>
    <property type="project" value="UniProtKB-KW"/>
</dbReference>
<dbReference type="InterPro" id="IPR036890">
    <property type="entry name" value="HATPase_C_sf"/>
</dbReference>
<gene>
    <name evidence="11" type="ORF">BJP25_21650</name>
</gene>
<dbReference type="Gene3D" id="3.30.565.10">
    <property type="entry name" value="Histidine kinase-like ATPase, C-terminal domain"/>
    <property type="match status" value="1"/>
</dbReference>
<keyword evidence="7" id="KW-0067">ATP-binding</keyword>
<dbReference type="Proteomes" id="UP000186040">
    <property type="component" value="Unassembled WGS sequence"/>
</dbReference>
<keyword evidence="9" id="KW-0472">Membrane</keyword>
<dbReference type="GO" id="GO:0000155">
    <property type="term" value="F:phosphorelay sensor kinase activity"/>
    <property type="evidence" value="ECO:0007669"/>
    <property type="project" value="InterPro"/>
</dbReference>
<feature type="transmembrane region" description="Helical" evidence="9">
    <location>
        <begin position="69"/>
        <end position="88"/>
    </location>
</feature>
<keyword evidence="3" id="KW-0597">Phosphoprotein</keyword>
<evidence type="ECO:0000259" key="10">
    <source>
        <dbReference type="Pfam" id="PF07730"/>
    </source>
</evidence>
<comment type="catalytic activity">
    <reaction evidence="1">
        <text>ATP + protein L-histidine = ADP + protein N-phospho-L-histidine.</text>
        <dbReference type="EC" id="2.7.13.3"/>
    </reaction>
</comment>
<organism evidence="11 12">
    <name type="scientific">Actinokineospora bangkokensis</name>
    <dbReference type="NCBI Taxonomy" id="1193682"/>
    <lineage>
        <taxon>Bacteria</taxon>
        <taxon>Bacillati</taxon>
        <taxon>Actinomycetota</taxon>
        <taxon>Actinomycetes</taxon>
        <taxon>Pseudonocardiales</taxon>
        <taxon>Pseudonocardiaceae</taxon>
        <taxon>Actinokineospora</taxon>
    </lineage>
</organism>
<reference evidence="11 12" key="1">
    <citation type="submission" date="2016-10" db="EMBL/GenBank/DDBJ databases">
        <title>The Draft Genome Sequence of Actinokineospora bangkokensis 44EHWT reveals the biosynthetic pathway of antifungal compounds Thailandins with unusual extender unit butylmalonyl-CoA.</title>
        <authorList>
            <person name="Greule A."/>
            <person name="Intra B."/>
            <person name="Flemming S."/>
            <person name="Rommel M.G."/>
            <person name="Panbangred W."/>
            <person name="Bechthold A."/>
        </authorList>
    </citation>
    <scope>NUCLEOTIDE SEQUENCE [LARGE SCALE GENOMIC DNA]</scope>
    <source>
        <strain evidence="11 12">44EHW</strain>
    </source>
</reference>
<dbReference type="STRING" id="1193682.BJP25_21650"/>
<dbReference type="InterPro" id="IPR050482">
    <property type="entry name" value="Sensor_HK_TwoCompSys"/>
</dbReference>
<feature type="transmembrane region" description="Helical" evidence="9">
    <location>
        <begin position="109"/>
        <end position="127"/>
    </location>
</feature>
<keyword evidence="6" id="KW-0418">Kinase</keyword>
<feature type="domain" description="Signal transduction histidine kinase subgroup 3 dimerisation and phosphoacceptor" evidence="10">
    <location>
        <begin position="189"/>
        <end position="254"/>
    </location>
</feature>
<keyword evidence="8" id="KW-0902">Two-component regulatory system</keyword>
<feature type="transmembrane region" description="Helical" evidence="9">
    <location>
        <begin position="133"/>
        <end position="153"/>
    </location>
</feature>
<dbReference type="EMBL" id="MKQR01000016">
    <property type="protein sequence ID" value="OLR92644.1"/>
    <property type="molecule type" value="Genomic_DNA"/>
</dbReference>
<keyword evidence="9" id="KW-1133">Transmembrane helix</keyword>
<dbReference type="EC" id="2.7.13.3" evidence="2"/>
<keyword evidence="5" id="KW-0547">Nucleotide-binding</keyword>
<dbReference type="RefSeq" id="WP_075975786.1">
    <property type="nucleotide sequence ID" value="NZ_MKQR01000016.1"/>
</dbReference>
<keyword evidence="4" id="KW-0808">Transferase</keyword>
<evidence type="ECO:0000256" key="6">
    <source>
        <dbReference type="ARBA" id="ARBA00022777"/>
    </source>
</evidence>
<evidence type="ECO:0000313" key="12">
    <source>
        <dbReference type="Proteomes" id="UP000186040"/>
    </source>
</evidence>
<proteinExistence type="predicted"/>
<dbReference type="Gene3D" id="1.20.5.1930">
    <property type="match status" value="1"/>
</dbReference>
<dbReference type="GO" id="GO:0046983">
    <property type="term" value="F:protein dimerization activity"/>
    <property type="evidence" value="ECO:0007669"/>
    <property type="project" value="InterPro"/>
</dbReference>
<name>A0A1Q9LKX6_9PSEU</name>
<evidence type="ECO:0000256" key="3">
    <source>
        <dbReference type="ARBA" id="ARBA00022553"/>
    </source>
</evidence>